<dbReference type="STRING" id="400727.A0A2T7P801"/>
<dbReference type="SUPFAM" id="SSF52047">
    <property type="entry name" value="RNI-like"/>
    <property type="match status" value="2"/>
</dbReference>
<dbReference type="GO" id="GO:0019005">
    <property type="term" value="C:SCF ubiquitin ligase complex"/>
    <property type="evidence" value="ECO:0007669"/>
    <property type="project" value="TreeGrafter"/>
</dbReference>
<gene>
    <name evidence="1" type="ORF">C0Q70_08806</name>
</gene>
<dbReference type="InterPro" id="IPR032675">
    <property type="entry name" value="LRR_dom_sf"/>
</dbReference>
<dbReference type="OMA" id="DYADNYM"/>
<dbReference type="EMBL" id="PZQS01000005">
    <property type="protein sequence ID" value="PVD29555.1"/>
    <property type="molecule type" value="Genomic_DNA"/>
</dbReference>
<name>A0A2T7P801_POMCA</name>
<dbReference type="AlphaFoldDB" id="A0A2T7P801"/>
<evidence type="ECO:0000313" key="1">
    <source>
        <dbReference type="EMBL" id="PVD29555.1"/>
    </source>
</evidence>
<reference evidence="1 2" key="1">
    <citation type="submission" date="2018-04" db="EMBL/GenBank/DDBJ databases">
        <title>The genome of golden apple snail Pomacea canaliculata provides insight into stress tolerance and invasive adaptation.</title>
        <authorList>
            <person name="Liu C."/>
            <person name="Liu B."/>
            <person name="Ren Y."/>
            <person name="Zhang Y."/>
            <person name="Wang H."/>
            <person name="Li S."/>
            <person name="Jiang F."/>
            <person name="Yin L."/>
            <person name="Zhang G."/>
            <person name="Qian W."/>
            <person name="Fan W."/>
        </authorList>
    </citation>
    <scope>NUCLEOTIDE SEQUENCE [LARGE SCALE GENOMIC DNA]</scope>
    <source>
        <strain evidence="1">SZHN2017</strain>
        <tissue evidence="1">Muscle</tissue>
    </source>
</reference>
<evidence type="ECO:0000313" key="2">
    <source>
        <dbReference type="Proteomes" id="UP000245119"/>
    </source>
</evidence>
<organism evidence="1 2">
    <name type="scientific">Pomacea canaliculata</name>
    <name type="common">Golden apple snail</name>
    <dbReference type="NCBI Taxonomy" id="400727"/>
    <lineage>
        <taxon>Eukaryota</taxon>
        <taxon>Metazoa</taxon>
        <taxon>Spiralia</taxon>
        <taxon>Lophotrochozoa</taxon>
        <taxon>Mollusca</taxon>
        <taxon>Gastropoda</taxon>
        <taxon>Caenogastropoda</taxon>
        <taxon>Architaenioglossa</taxon>
        <taxon>Ampullarioidea</taxon>
        <taxon>Ampullariidae</taxon>
        <taxon>Pomacea</taxon>
    </lineage>
</organism>
<protein>
    <recommendedName>
        <fullName evidence="3">F-box domain-containing protein</fullName>
    </recommendedName>
</protein>
<dbReference type="Proteomes" id="UP000245119">
    <property type="component" value="Linkage Group LG5"/>
</dbReference>
<dbReference type="PANTHER" id="PTHR13318">
    <property type="entry name" value="PARTNER OF PAIRED, ISOFORM B-RELATED"/>
    <property type="match status" value="1"/>
</dbReference>
<dbReference type="PANTHER" id="PTHR13318:SF95">
    <property type="entry name" value="F-BOX PROTEIN YLR352W"/>
    <property type="match status" value="1"/>
</dbReference>
<keyword evidence="2" id="KW-1185">Reference proteome</keyword>
<sequence>MPRGKDATSLKQLCLKNIVQNFDRTYGSHYDRHLSDVPRLLYVIGPFENLPGELCQDIIHLIIQHRILHRAHLHLLLLPQVTHVNFSGGSTTTVSALALEILSLQCRNLVSLNLSNCLSLSPRAITQCVTNLPLLSQLILKRTKANDSVMKIIATSLSQLTHLDLFACPVTSKGAEWLCGDGEDFEPVCTNLIKLDISATEIDIPGCCAIIRAFPKLRHLSFADTIEAVAVLHSGKYDRLKKRCENGLNNTESSSASMVFADQHQLQILHATALKCRHISPESVQVACVYCPYVREVYFYQHASNVSLNYLASLQHLAVLEVTSDQPGEVTFHEGLLPLLHARGEGMIGLGLYDIQDVDLGKVGTMCPSLQRLKIVSMFEDGDFSSSFMLASQMQTAFCHLRKLTIIIGTDITRLDREDMQHLLLNASLLEDCHMINVQCLTDDTLILALSRHGFQYLQEMQLEVCNSITSESLTQLVHSNNPLSSLSIKNCENVTYQDYQDLMSHVSQACLNLTINWE</sequence>
<proteinExistence type="predicted"/>
<evidence type="ECO:0008006" key="3">
    <source>
        <dbReference type="Google" id="ProtNLM"/>
    </source>
</evidence>
<dbReference type="Gene3D" id="3.80.10.10">
    <property type="entry name" value="Ribonuclease Inhibitor"/>
    <property type="match status" value="1"/>
</dbReference>
<accession>A0A2T7P801</accession>
<comment type="caution">
    <text evidence="1">The sequence shown here is derived from an EMBL/GenBank/DDBJ whole genome shotgun (WGS) entry which is preliminary data.</text>
</comment>
<dbReference type="GO" id="GO:0031146">
    <property type="term" value="P:SCF-dependent proteasomal ubiquitin-dependent protein catabolic process"/>
    <property type="evidence" value="ECO:0007669"/>
    <property type="project" value="TreeGrafter"/>
</dbReference>
<dbReference type="OrthoDB" id="16120at2759"/>